<dbReference type="Gene3D" id="3.40.630.30">
    <property type="match status" value="1"/>
</dbReference>
<name>A0ABR9CJM7_9HYPH</name>
<accession>A0ABR9CJM7</accession>
<feature type="domain" description="N-acetyltransferase" evidence="1">
    <location>
        <begin position="13"/>
        <end position="182"/>
    </location>
</feature>
<organism evidence="2 3">
    <name type="scientific">Roseibium litorale</name>
    <dbReference type="NCBI Taxonomy" id="2803841"/>
    <lineage>
        <taxon>Bacteria</taxon>
        <taxon>Pseudomonadati</taxon>
        <taxon>Pseudomonadota</taxon>
        <taxon>Alphaproteobacteria</taxon>
        <taxon>Hyphomicrobiales</taxon>
        <taxon>Stappiaceae</taxon>
        <taxon>Roseibium</taxon>
    </lineage>
</organism>
<evidence type="ECO:0000313" key="2">
    <source>
        <dbReference type="EMBL" id="MBD8890531.1"/>
    </source>
</evidence>
<dbReference type="SUPFAM" id="SSF55729">
    <property type="entry name" value="Acyl-CoA N-acyltransferases (Nat)"/>
    <property type="match status" value="1"/>
</dbReference>
<dbReference type="RefSeq" id="WP_192146283.1">
    <property type="nucleotide sequence ID" value="NZ_JACYXI010000001.1"/>
</dbReference>
<proteinExistence type="predicted"/>
<reference evidence="2 3" key="2">
    <citation type="journal article" date="2021" name="Int. J. Syst. Evol. Microbiol.">
        <title>Roseibium litorale sp. nov., isolated from a tidal flat sediment and proposal for the reclassification of Labrenzia polysiphoniae as Roseibium polysiphoniae comb. nov.</title>
        <authorList>
            <person name="Liu Y."/>
            <person name="Pei T."/>
            <person name="Du J."/>
            <person name="Chao M."/>
            <person name="Deng M.R."/>
            <person name="Zhu H."/>
        </authorList>
    </citation>
    <scope>NUCLEOTIDE SEQUENCE [LARGE SCALE GENOMIC DNA]</scope>
    <source>
        <strain evidence="2 3">4C16A</strain>
    </source>
</reference>
<dbReference type="InterPro" id="IPR016181">
    <property type="entry name" value="Acyl_CoA_acyltransferase"/>
</dbReference>
<dbReference type="Proteomes" id="UP000632063">
    <property type="component" value="Unassembled WGS sequence"/>
</dbReference>
<evidence type="ECO:0000313" key="3">
    <source>
        <dbReference type="Proteomes" id="UP000632063"/>
    </source>
</evidence>
<gene>
    <name evidence="2" type="ORF">IG616_03155</name>
</gene>
<reference evidence="3" key="1">
    <citation type="submission" date="2020-09" db="EMBL/GenBank/DDBJ databases">
        <title>The genome sequence of strain Labrenzia suaedae 4C16A.</title>
        <authorList>
            <person name="Liu Y."/>
        </authorList>
    </citation>
    <scope>NUCLEOTIDE SEQUENCE [LARGE SCALE GENOMIC DNA]</scope>
    <source>
        <strain evidence="3">4C16A</strain>
    </source>
</reference>
<dbReference type="InterPro" id="IPR000182">
    <property type="entry name" value="GNAT_dom"/>
</dbReference>
<evidence type="ECO:0000259" key="1">
    <source>
        <dbReference type="Pfam" id="PF13302"/>
    </source>
</evidence>
<keyword evidence="3" id="KW-1185">Reference proteome</keyword>
<protein>
    <submittedName>
        <fullName evidence="2">GNAT family N-acetyltransferase</fullName>
    </submittedName>
</protein>
<dbReference type="EMBL" id="JACYXI010000001">
    <property type="protein sequence ID" value="MBD8890531.1"/>
    <property type="molecule type" value="Genomic_DNA"/>
</dbReference>
<sequence length="213" mass="24070">MNDTVLVRGGISLQPFSEEDLPLILDHHSDPEVHRFLTGNERAWDEQQAGMWLSRTLENQARHGFSTFKVLSRQQRFREAYPSGASRLDMAEGQAAENAAALIRTGNGFLGWAGFVPIEETSEIGLSYSFSRAALSLYPTIARDICQDLTEWFFENTYFSHLVASLRTDDKAGREVVTRLGFSYRESSRIDGRPCDLFQLLSPSMRSYVMMSA</sequence>
<comment type="caution">
    <text evidence="2">The sequence shown here is derived from an EMBL/GenBank/DDBJ whole genome shotgun (WGS) entry which is preliminary data.</text>
</comment>
<dbReference type="Pfam" id="PF13302">
    <property type="entry name" value="Acetyltransf_3"/>
    <property type="match status" value="1"/>
</dbReference>